<dbReference type="InterPro" id="IPR036397">
    <property type="entry name" value="RNaseH_sf"/>
</dbReference>
<dbReference type="GO" id="GO:0003676">
    <property type="term" value="F:nucleic acid binding"/>
    <property type="evidence" value="ECO:0007669"/>
    <property type="project" value="InterPro"/>
</dbReference>
<accession>A0A812DE97</accession>
<keyword evidence="1" id="KW-0812">Transmembrane</keyword>
<dbReference type="InterPro" id="IPR052709">
    <property type="entry name" value="Transposase-MT_Hybrid"/>
</dbReference>
<reference evidence="2" key="1">
    <citation type="submission" date="2021-01" db="EMBL/GenBank/DDBJ databases">
        <authorList>
            <person name="Li R."/>
            <person name="Bekaert M."/>
        </authorList>
    </citation>
    <scope>NUCLEOTIDE SEQUENCE</scope>
    <source>
        <strain evidence="2">Farmed</strain>
    </source>
</reference>
<dbReference type="Proteomes" id="UP000597762">
    <property type="component" value="Unassembled WGS sequence"/>
</dbReference>
<dbReference type="PANTHER" id="PTHR46060">
    <property type="entry name" value="MARINER MOS1 TRANSPOSASE-LIKE PROTEIN"/>
    <property type="match status" value="1"/>
</dbReference>
<evidence type="ECO:0000313" key="3">
    <source>
        <dbReference type="Proteomes" id="UP000597762"/>
    </source>
</evidence>
<feature type="transmembrane region" description="Helical" evidence="1">
    <location>
        <begin position="144"/>
        <end position="160"/>
    </location>
</feature>
<evidence type="ECO:0000313" key="2">
    <source>
        <dbReference type="EMBL" id="CAE1296019.1"/>
    </source>
</evidence>
<dbReference type="AlphaFoldDB" id="A0A812DE97"/>
<organism evidence="2 3">
    <name type="scientific">Acanthosepion pharaonis</name>
    <name type="common">Pharaoh cuttlefish</name>
    <name type="synonym">Sepia pharaonis</name>
    <dbReference type="NCBI Taxonomy" id="158019"/>
    <lineage>
        <taxon>Eukaryota</taxon>
        <taxon>Metazoa</taxon>
        <taxon>Spiralia</taxon>
        <taxon>Lophotrochozoa</taxon>
        <taxon>Mollusca</taxon>
        <taxon>Cephalopoda</taxon>
        <taxon>Coleoidea</taxon>
        <taxon>Decapodiformes</taxon>
        <taxon>Sepiida</taxon>
        <taxon>Sepiina</taxon>
        <taxon>Sepiidae</taxon>
        <taxon>Acanthosepion</taxon>
    </lineage>
</organism>
<proteinExistence type="predicted"/>
<dbReference type="PANTHER" id="PTHR46060:SF3">
    <property type="entry name" value="PROTEIN GVQW3"/>
    <property type="match status" value="1"/>
</dbReference>
<evidence type="ECO:0008006" key="4">
    <source>
        <dbReference type="Google" id="ProtNLM"/>
    </source>
</evidence>
<evidence type="ECO:0000256" key="1">
    <source>
        <dbReference type="SAM" id="Phobius"/>
    </source>
</evidence>
<protein>
    <recommendedName>
        <fullName evidence="4">Transposase</fullName>
    </recommendedName>
</protein>
<keyword evidence="1" id="KW-0472">Membrane</keyword>
<gene>
    <name evidence="2" type="ORF">SPHA_51199</name>
</gene>
<dbReference type="Gene3D" id="3.30.420.10">
    <property type="entry name" value="Ribonuclease H-like superfamily/Ribonuclease H"/>
    <property type="match status" value="1"/>
</dbReference>
<keyword evidence="1" id="KW-1133">Transmembrane helix</keyword>
<comment type="caution">
    <text evidence="2">The sequence shown here is derived from an EMBL/GenBank/DDBJ whole genome shotgun (WGS) entry which is preliminary data.</text>
</comment>
<dbReference type="OrthoDB" id="6145650at2759"/>
<sequence length="161" mass="18698">MSIWLNLTAFTVQSRRKDVSQHDNARSHVERRVVECIANNGWELLPYPSYSPTEAPTDDHVNRSLKNWQVNNVYANLDNLVADFKAGIFSKNRDVFARGIDRLRSKWEAVIEVPYITLSICLSICIFIYLSISVYSYLSIYENFSDLIVFPIYLSIYLSIY</sequence>
<dbReference type="EMBL" id="CAHIKZ030003087">
    <property type="protein sequence ID" value="CAE1296019.1"/>
    <property type="molecule type" value="Genomic_DNA"/>
</dbReference>
<feature type="transmembrane region" description="Helical" evidence="1">
    <location>
        <begin position="113"/>
        <end position="138"/>
    </location>
</feature>
<name>A0A812DE97_ACAPH</name>
<keyword evidence="3" id="KW-1185">Reference proteome</keyword>